<dbReference type="RefSeq" id="WP_100909016.1">
    <property type="nucleotide sequence ID" value="NZ_CP017768.1"/>
</dbReference>
<protein>
    <submittedName>
        <fullName evidence="1">Uncharacterized protein</fullName>
    </submittedName>
</protein>
<dbReference type="EMBL" id="CP017768">
    <property type="protein sequence ID" value="AUB59767.1"/>
    <property type="molecule type" value="Genomic_DNA"/>
</dbReference>
<name>A0A2H4VNV3_9EURY</name>
<evidence type="ECO:0000313" key="2">
    <source>
        <dbReference type="Proteomes" id="UP000232631"/>
    </source>
</evidence>
<proteinExistence type="predicted"/>
<dbReference type="KEGG" id="msub:BK009_03205"/>
<sequence>MGLASSEVSNLRRDRRSKRRKINSTRTLISLENERNLELLKDFWFKINKVEEDGASDAESKIILSHRLIKMPMPSWNDLMWRKQASFLPITFSDKEIITISSFNNCLELLKSIYSKLVDLDTKDREYNSTYASSGVKLSALPRSNRFHEEASGLWDEFGDITIKLIEKGNPLTRDNK</sequence>
<gene>
    <name evidence="1" type="ORF">BK009_03205</name>
</gene>
<organism evidence="1 2">
    <name type="scientific">Methanobacterium subterraneum</name>
    <dbReference type="NCBI Taxonomy" id="59277"/>
    <lineage>
        <taxon>Archaea</taxon>
        <taxon>Methanobacteriati</taxon>
        <taxon>Methanobacteriota</taxon>
        <taxon>Methanomada group</taxon>
        <taxon>Methanobacteria</taxon>
        <taxon>Methanobacteriales</taxon>
        <taxon>Methanobacteriaceae</taxon>
        <taxon>Methanobacterium</taxon>
    </lineage>
</organism>
<dbReference type="AlphaFoldDB" id="A0A2H4VNV3"/>
<keyword evidence="2" id="KW-1185">Reference proteome</keyword>
<reference evidence="1 2" key="1">
    <citation type="submission" date="2016-10" db="EMBL/GenBank/DDBJ databases">
        <title>Comparative genomics between deep and shallow subseafloor isolates.</title>
        <authorList>
            <person name="Ishii S."/>
            <person name="Miller J.R."/>
            <person name="Sutton G."/>
            <person name="Suzuki S."/>
            <person name="Methe B."/>
            <person name="Inagaki F."/>
            <person name="Imachi H."/>
        </authorList>
    </citation>
    <scope>NUCLEOTIDE SEQUENCE [LARGE SCALE GENOMIC DNA]</scope>
    <source>
        <strain evidence="1 2">A8p</strain>
    </source>
</reference>
<dbReference type="GeneID" id="35125460"/>
<accession>A0A2H4VNV3</accession>
<dbReference type="Proteomes" id="UP000232631">
    <property type="component" value="Chromosome"/>
</dbReference>
<evidence type="ECO:0000313" key="1">
    <source>
        <dbReference type="EMBL" id="AUB59767.1"/>
    </source>
</evidence>